<feature type="compositionally biased region" description="Basic and acidic residues" evidence="5">
    <location>
        <begin position="7"/>
        <end position="17"/>
    </location>
</feature>
<evidence type="ECO:0000256" key="5">
    <source>
        <dbReference type="SAM" id="MobiDB-lite"/>
    </source>
</evidence>
<evidence type="ECO:0000313" key="6">
    <source>
        <dbReference type="EMBL" id="KAL0973281.1"/>
    </source>
</evidence>
<reference evidence="6 7" key="1">
    <citation type="submission" date="2024-06" db="EMBL/GenBank/DDBJ databases">
        <authorList>
            <person name="Pan Q."/>
            <person name="Wen M."/>
            <person name="Jouanno E."/>
            <person name="Zahm M."/>
            <person name="Klopp C."/>
            <person name="Cabau C."/>
            <person name="Louis A."/>
            <person name="Berthelot C."/>
            <person name="Parey E."/>
            <person name="Roest Crollius H."/>
            <person name="Montfort J."/>
            <person name="Robinson-Rechavi M."/>
            <person name="Bouchez O."/>
            <person name="Lampietro C."/>
            <person name="Lopez Roques C."/>
            <person name="Donnadieu C."/>
            <person name="Postlethwait J."/>
            <person name="Bobe J."/>
            <person name="Verreycken H."/>
            <person name="Guiguen Y."/>
        </authorList>
    </citation>
    <scope>NUCLEOTIDE SEQUENCE [LARGE SCALE GENOMIC DNA]</scope>
    <source>
        <strain evidence="6">Up_M1</strain>
        <tissue evidence="6">Testis</tissue>
    </source>
</reference>
<feature type="compositionally biased region" description="Basic and acidic residues" evidence="5">
    <location>
        <begin position="50"/>
        <end position="70"/>
    </location>
</feature>
<feature type="compositionally biased region" description="Acidic residues" evidence="5">
    <location>
        <begin position="87"/>
        <end position="102"/>
    </location>
</feature>
<name>A0ABD0X0G0_UMBPY</name>
<evidence type="ECO:0000256" key="1">
    <source>
        <dbReference type="ARBA" id="ARBA00004123"/>
    </source>
</evidence>
<proteinExistence type="inferred from homology"/>
<feature type="compositionally biased region" description="Low complexity" evidence="5">
    <location>
        <begin position="25"/>
        <end position="43"/>
    </location>
</feature>
<keyword evidence="3" id="KW-0238">DNA-binding</keyword>
<comment type="subcellular location">
    <subcellularLocation>
        <location evidence="1">Nucleus</location>
    </subcellularLocation>
</comment>
<dbReference type="GO" id="GO:0005634">
    <property type="term" value="C:nucleus"/>
    <property type="evidence" value="ECO:0007669"/>
    <property type="project" value="UniProtKB-SubCell"/>
</dbReference>
<dbReference type="Pfam" id="PF01101">
    <property type="entry name" value="HMG14_17"/>
    <property type="match status" value="1"/>
</dbReference>
<comment type="caution">
    <text evidence="6">The sequence shown here is derived from an EMBL/GenBank/DDBJ whole genome shotgun (WGS) entry which is preliminary data.</text>
</comment>
<dbReference type="GO" id="GO:0003677">
    <property type="term" value="F:DNA binding"/>
    <property type="evidence" value="ECO:0007669"/>
    <property type="project" value="UniProtKB-KW"/>
</dbReference>
<organism evidence="6 7">
    <name type="scientific">Umbra pygmaea</name>
    <name type="common">Eastern mudminnow</name>
    <dbReference type="NCBI Taxonomy" id="75934"/>
    <lineage>
        <taxon>Eukaryota</taxon>
        <taxon>Metazoa</taxon>
        <taxon>Chordata</taxon>
        <taxon>Craniata</taxon>
        <taxon>Vertebrata</taxon>
        <taxon>Euteleostomi</taxon>
        <taxon>Actinopterygii</taxon>
        <taxon>Neopterygii</taxon>
        <taxon>Teleostei</taxon>
        <taxon>Protacanthopterygii</taxon>
        <taxon>Esociformes</taxon>
        <taxon>Umbridae</taxon>
        <taxon>Umbra</taxon>
    </lineage>
</organism>
<evidence type="ECO:0000256" key="2">
    <source>
        <dbReference type="ARBA" id="ARBA00007696"/>
    </source>
</evidence>
<protein>
    <submittedName>
        <fullName evidence="6">Uncharacterized protein</fullName>
    </submittedName>
</protein>
<comment type="similarity">
    <text evidence="2">Belongs to the HMGN family.</text>
</comment>
<dbReference type="PRINTS" id="PR00925">
    <property type="entry name" value="NONHISHMG17"/>
</dbReference>
<feature type="region of interest" description="Disordered" evidence="5">
    <location>
        <begin position="1"/>
        <end position="102"/>
    </location>
</feature>
<keyword evidence="4" id="KW-0539">Nucleus</keyword>
<dbReference type="Proteomes" id="UP001557470">
    <property type="component" value="Unassembled WGS sequence"/>
</dbReference>
<dbReference type="EMBL" id="JAGEUA010000006">
    <property type="protein sequence ID" value="KAL0973281.1"/>
    <property type="molecule type" value="Genomic_DNA"/>
</dbReference>
<evidence type="ECO:0000256" key="3">
    <source>
        <dbReference type="ARBA" id="ARBA00023125"/>
    </source>
</evidence>
<dbReference type="InterPro" id="IPR000079">
    <property type="entry name" value="HMGN_fam"/>
</dbReference>
<sequence>MPKVSKAKNDAEVEPKRRSQRLSSKPTTPAKAEPKAKTPVKAAPKPKKLKVVEKAKANKDTKDVAEKEVAPAENGEAETKEVAAEVSDAEQEEANNPEEEAE</sequence>
<keyword evidence="7" id="KW-1185">Reference proteome</keyword>
<evidence type="ECO:0000256" key="4">
    <source>
        <dbReference type="ARBA" id="ARBA00023242"/>
    </source>
</evidence>
<gene>
    <name evidence="6" type="ORF">UPYG_G00201380</name>
</gene>
<accession>A0ABD0X0G0</accession>
<evidence type="ECO:0000313" key="7">
    <source>
        <dbReference type="Proteomes" id="UP001557470"/>
    </source>
</evidence>
<dbReference type="AlphaFoldDB" id="A0ABD0X0G0"/>
<dbReference type="SMART" id="SM00527">
    <property type="entry name" value="HMG17"/>
    <property type="match status" value="1"/>
</dbReference>